<reference evidence="1 2" key="1">
    <citation type="journal article" date="2000" name="DNA Res.">
        <title>Complete genome structure of the nitrogen-fixing symbiotic bacterium Mesorhizobium loti.</title>
        <authorList>
            <person name="Kaneko T."/>
            <person name="Nakamura Y."/>
            <person name="Sato S."/>
            <person name="Asamizu E."/>
            <person name="Kato T."/>
            <person name="Sasamoto S."/>
            <person name="Watanabe A."/>
            <person name="Idesawa K."/>
            <person name="Ishikawa A."/>
            <person name="Kawashima K."/>
            <person name="Kimura T."/>
            <person name="Kishida Y."/>
            <person name="Kiyokawa C."/>
            <person name="Kohara M."/>
            <person name="Matsumoto M."/>
            <person name="Matsuno A."/>
            <person name="Mochizuki Y."/>
            <person name="Nakayama S."/>
            <person name="Nakazaki N."/>
            <person name="Shimpo S."/>
            <person name="Sugimoto M."/>
            <person name="Takeuchi C."/>
            <person name="Yamada M."/>
            <person name="Tabata S."/>
        </authorList>
    </citation>
    <scope>NUCLEOTIDE SEQUENCE [LARGE SCALE GENOMIC DNA]</scope>
    <source>
        <strain evidence="2">LMG 29417 / CECT 9101 / MAFF 303099</strain>
    </source>
</reference>
<proteinExistence type="predicted"/>
<accession>Q984I6</accession>
<gene>
    <name evidence="1" type="ordered locus">mlr7988</name>
</gene>
<dbReference type="Proteomes" id="UP000000552">
    <property type="component" value="Chromosome"/>
</dbReference>
<dbReference type="KEGG" id="mlo:mlr7988"/>
<dbReference type="RefSeq" id="WP_010915270.1">
    <property type="nucleotide sequence ID" value="NC_002678.2"/>
</dbReference>
<sequence>MSGYTQSEIDSIAGWLRAGDSASKAAAKLSTMRGRAVSRNAIIGIVHRNAKLAAIGFGRAKSSPASEGSSTYTPEEIKLVADCLKAKRNYVQIAQRLALKSGRIISRFGVKSLIRRTPELNEIGFRGKKGRPSDKKKAAPGQLPGRLFIAATADIDRDPSAFDYLTRPAVRALASQPHFAAMRFVDCLPARCRAPLSYDLEERPGPDMLCCGHLAMPSRSYCAYHEIRLTARKAEFIAEAA</sequence>
<name>Q984I6_RHILO</name>
<evidence type="ECO:0000313" key="2">
    <source>
        <dbReference type="Proteomes" id="UP000000552"/>
    </source>
</evidence>
<dbReference type="EMBL" id="BA000012">
    <property type="protein sequence ID" value="BAB53644.1"/>
    <property type="molecule type" value="Genomic_DNA"/>
</dbReference>
<protein>
    <submittedName>
        <fullName evidence="1">Mlr7988 protein</fullName>
    </submittedName>
</protein>
<organism evidence="1 2">
    <name type="scientific">Mesorhizobium japonicum (strain LMG 29417 / CECT 9101 / MAFF 303099)</name>
    <name type="common">Mesorhizobium loti (strain MAFF 303099)</name>
    <dbReference type="NCBI Taxonomy" id="266835"/>
    <lineage>
        <taxon>Bacteria</taxon>
        <taxon>Pseudomonadati</taxon>
        <taxon>Pseudomonadota</taxon>
        <taxon>Alphaproteobacteria</taxon>
        <taxon>Hyphomicrobiales</taxon>
        <taxon>Phyllobacteriaceae</taxon>
        <taxon>Mesorhizobium</taxon>
    </lineage>
</organism>
<dbReference type="AlphaFoldDB" id="Q984I6"/>
<evidence type="ECO:0000313" key="1">
    <source>
        <dbReference type="EMBL" id="BAB53644.1"/>
    </source>
</evidence>
<dbReference type="HOGENOM" id="CLU_1244104_0_0_5"/>